<keyword evidence="21" id="KW-1185">Reference proteome</keyword>
<dbReference type="PANTHER" id="PTHR45745:SF1">
    <property type="entry name" value="PHOSPHOGLUCOMUTASE 2B-RELATED"/>
    <property type="match status" value="1"/>
</dbReference>
<keyword evidence="7" id="KW-0313">Glucose metabolism</keyword>
<dbReference type="InterPro" id="IPR016055">
    <property type="entry name" value="A-D-PHexomutase_a/b/a-I/II/III"/>
</dbReference>
<dbReference type="GO" id="GO:0006006">
    <property type="term" value="P:glucose metabolic process"/>
    <property type="evidence" value="ECO:0007669"/>
    <property type="project" value="UniProtKB-KW"/>
</dbReference>
<name>A0A264W409_9BACL</name>
<comment type="catalytic activity">
    <reaction evidence="1">
        <text>alpha-D-glucose 1-phosphate = alpha-D-glucose 6-phosphate</text>
        <dbReference type="Rhea" id="RHEA:23536"/>
        <dbReference type="ChEBI" id="CHEBI:58225"/>
        <dbReference type="ChEBI" id="CHEBI:58601"/>
        <dbReference type="EC" id="5.4.2.2"/>
    </reaction>
</comment>
<dbReference type="AlphaFoldDB" id="A0A264W409"/>
<comment type="similarity">
    <text evidence="5 15">Belongs to the phosphohexose mutase family.</text>
</comment>
<dbReference type="PANTHER" id="PTHR45745">
    <property type="entry name" value="PHOSPHOMANNOMUTASE 45A"/>
    <property type="match status" value="1"/>
</dbReference>
<dbReference type="GO" id="GO:0004614">
    <property type="term" value="F:phosphoglucomutase activity"/>
    <property type="evidence" value="ECO:0007669"/>
    <property type="project" value="UniProtKB-EC"/>
</dbReference>
<evidence type="ECO:0000256" key="10">
    <source>
        <dbReference type="ARBA" id="ARBA00022842"/>
    </source>
</evidence>
<dbReference type="Gene3D" id="3.40.120.10">
    <property type="entry name" value="Alpha-D-Glucose-1,6-Bisphosphate, subunit A, domain 3"/>
    <property type="match status" value="3"/>
</dbReference>
<evidence type="ECO:0000256" key="3">
    <source>
        <dbReference type="ARBA" id="ARBA00005164"/>
    </source>
</evidence>
<evidence type="ECO:0000256" key="2">
    <source>
        <dbReference type="ARBA" id="ARBA00001946"/>
    </source>
</evidence>
<evidence type="ECO:0000259" key="19">
    <source>
        <dbReference type="Pfam" id="PF02880"/>
    </source>
</evidence>
<evidence type="ECO:0000256" key="5">
    <source>
        <dbReference type="ARBA" id="ARBA00010231"/>
    </source>
</evidence>
<evidence type="ECO:0000259" key="18">
    <source>
        <dbReference type="Pfam" id="PF02879"/>
    </source>
</evidence>
<dbReference type="Pfam" id="PF02878">
    <property type="entry name" value="PGM_PMM_I"/>
    <property type="match status" value="1"/>
</dbReference>
<reference evidence="20 21" key="1">
    <citation type="submission" date="2017-07" db="EMBL/GenBank/DDBJ databases">
        <title>Tetzosporium hominis gen.nov. sp.nov.</title>
        <authorList>
            <person name="Tetz G."/>
            <person name="Tetz V."/>
        </authorList>
    </citation>
    <scope>NUCLEOTIDE SEQUENCE [LARGE SCALE GENOMIC DNA]</scope>
    <source>
        <strain evidence="20 21">VT-49</strain>
    </source>
</reference>
<dbReference type="GO" id="GO:0008973">
    <property type="term" value="F:phosphopentomutase activity"/>
    <property type="evidence" value="ECO:0007669"/>
    <property type="project" value="TreeGrafter"/>
</dbReference>
<keyword evidence="10 15" id="KW-0460">Magnesium</keyword>
<evidence type="ECO:0000259" key="17">
    <source>
        <dbReference type="Pfam" id="PF02878"/>
    </source>
</evidence>
<feature type="domain" description="Alpha-D-phosphohexomutase C-terminal" evidence="16">
    <location>
        <begin position="496"/>
        <end position="548"/>
    </location>
</feature>
<evidence type="ECO:0000256" key="14">
    <source>
        <dbReference type="ARBA" id="ARBA00041467"/>
    </source>
</evidence>
<evidence type="ECO:0000256" key="6">
    <source>
        <dbReference type="ARBA" id="ARBA00012728"/>
    </source>
</evidence>
<dbReference type="OrthoDB" id="9806956at2"/>
<evidence type="ECO:0000256" key="4">
    <source>
        <dbReference type="ARBA" id="ARBA00005189"/>
    </source>
</evidence>
<gene>
    <name evidence="20" type="ORF">CF394_06015</name>
</gene>
<evidence type="ECO:0000256" key="15">
    <source>
        <dbReference type="RuleBase" id="RU004326"/>
    </source>
</evidence>
<sequence>MTDPYTSWSTSPFVDDDMKQQLLAMSVEEREDAFYQNLEFGTGGMRGVLGPGTNRLNLLTVRRAAKGIAQYIEKQGESAKERGFVIAFDNRRMSKEFSREVASVVADAGIQVYLYEEPRTTPQLSYSVRALNTFMGMMITASHNPPEYNGLKVYGEDGAQLNLEDAEQVVGTINQLDGPETLEPASLQTFLNSGRIQFIGEKLDQDYKQQVKSVVFDKELFQSTDLRVIFTPLHGASGGTVRSLFEDLGITNRYFVESQMEPDPEFPTVASANPEDHSAFEKAMELGFTKKADLLVAVDPDGDRVGLAVWDGDDYKLLNGNETGALALHFILSQHLQRGTLPSGGVTYKTIVTSELGRVIAKSFGVAMEDVLTGFKFIGEKIRENESDPDYAFLFGYEESYGYLAKPFARDKDAVQLVVLLVEMAASYKEQGMTLLDALDALYSKYGAFKEKLISVTVKGASGAKQIKSALTDVRKNVPETIAGIPVDVIEDYLSQVRKSQVGSEKIELPQADVIKFVLADGTWVCLRPSGTEPKIKYYIGVCKDTKKQAVEHVEYVSRWVESWMKSKLHL</sequence>
<comment type="cofactor">
    <cofactor evidence="2">
        <name>Mg(2+)</name>
        <dbReference type="ChEBI" id="CHEBI:18420"/>
    </cofactor>
</comment>
<dbReference type="EC" id="5.4.2.2" evidence="6"/>
<dbReference type="Proteomes" id="UP000217065">
    <property type="component" value="Unassembled WGS sequence"/>
</dbReference>
<dbReference type="RefSeq" id="WP_094942332.1">
    <property type="nucleotide sequence ID" value="NZ_NOKQ01000196.1"/>
</dbReference>
<evidence type="ECO:0000313" key="20">
    <source>
        <dbReference type="EMBL" id="OZS78312.1"/>
    </source>
</evidence>
<proteinExistence type="inferred from homology"/>
<evidence type="ECO:0000256" key="1">
    <source>
        <dbReference type="ARBA" id="ARBA00000443"/>
    </source>
</evidence>
<evidence type="ECO:0000313" key="21">
    <source>
        <dbReference type="Proteomes" id="UP000217065"/>
    </source>
</evidence>
<evidence type="ECO:0000256" key="9">
    <source>
        <dbReference type="ARBA" id="ARBA00022723"/>
    </source>
</evidence>
<dbReference type="GO" id="GO:0006166">
    <property type="term" value="P:purine ribonucleoside salvage"/>
    <property type="evidence" value="ECO:0007669"/>
    <property type="project" value="TreeGrafter"/>
</dbReference>
<keyword evidence="11" id="KW-0413">Isomerase</keyword>
<dbReference type="InterPro" id="IPR005845">
    <property type="entry name" value="A-D-PHexomutase_a/b/a-II"/>
</dbReference>
<accession>A0A264W409</accession>
<dbReference type="Gene3D" id="3.30.310.50">
    <property type="entry name" value="Alpha-D-phosphohexomutase, C-terminal domain"/>
    <property type="match status" value="1"/>
</dbReference>
<dbReference type="InterPro" id="IPR016066">
    <property type="entry name" value="A-D-PHexomutase_CS"/>
</dbReference>
<feature type="domain" description="Alpha-D-phosphohexomutase alpha/beta/alpha" evidence="19">
    <location>
        <begin position="319"/>
        <end position="446"/>
    </location>
</feature>
<dbReference type="CDD" id="cd05799">
    <property type="entry name" value="PGM2"/>
    <property type="match status" value="1"/>
</dbReference>
<dbReference type="SUPFAM" id="SSF53738">
    <property type="entry name" value="Phosphoglucomutase, first 3 domains"/>
    <property type="match status" value="3"/>
</dbReference>
<dbReference type="InterPro" id="IPR036900">
    <property type="entry name" value="A-D-PHexomutase_C_sf"/>
</dbReference>
<comment type="pathway">
    <text evidence="3">Glycolipid metabolism; diglucosyl-diacylglycerol biosynthesis.</text>
</comment>
<evidence type="ECO:0000259" key="16">
    <source>
        <dbReference type="Pfam" id="PF00408"/>
    </source>
</evidence>
<evidence type="ECO:0000256" key="13">
    <source>
        <dbReference type="ARBA" id="ARBA00041398"/>
    </source>
</evidence>
<feature type="domain" description="Alpha-D-phosphohexomutase alpha/beta/alpha" evidence="18">
    <location>
        <begin position="206"/>
        <end position="308"/>
    </location>
</feature>
<dbReference type="GO" id="GO:0000287">
    <property type="term" value="F:magnesium ion binding"/>
    <property type="evidence" value="ECO:0007669"/>
    <property type="project" value="InterPro"/>
</dbReference>
<protein>
    <recommendedName>
        <fullName evidence="12">Phosphoglucomutase</fullName>
        <ecNumber evidence="6">5.4.2.2</ecNumber>
    </recommendedName>
    <alternativeName>
        <fullName evidence="14">Alpha-phosphoglucomutase</fullName>
    </alternativeName>
    <alternativeName>
        <fullName evidence="13">Glucose phosphomutase</fullName>
    </alternativeName>
</protein>
<dbReference type="PROSITE" id="PS00710">
    <property type="entry name" value="PGM_PMM"/>
    <property type="match status" value="1"/>
</dbReference>
<dbReference type="SUPFAM" id="SSF55957">
    <property type="entry name" value="Phosphoglucomutase, C-terminal domain"/>
    <property type="match status" value="1"/>
</dbReference>
<dbReference type="Pfam" id="PF02879">
    <property type="entry name" value="PGM_PMM_II"/>
    <property type="match status" value="1"/>
</dbReference>
<dbReference type="Pfam" id="PF00408">
    <property type="entry name" value="PGM_PMM_IV"/>
    <property type="match status" value="1"/>
</dbReference>
<dbReference type="InterPro" id="IPR005844">
    <property type="entry name" value="A-D-PHexomutase_a/b/a-I"/>
</dbReference>
<evidence type="ECO:0000256" key="12">
    <source>
        <dbReference type="ARBA" id="ARBA00039995"/>
    </source>
</evidence>
<dbReference type="PRINTS" id="PR00509">
    <property type="entry name" value="PGMPMM"/>
</dbReference>
<dbReference type="InterPro" id="IPR005846">
    <property type="entry name" value="A-D-PHexomutase_a/b/a-III"/>
</dbReference>
<evidence type="ECO:0000256" key="11">
    <source>
        <dbReference type="ARBA" id="ARBA00023235"/>
    </source>
</evidence>
<evidence type="ECO:0000256" key="7">
    <source>
        <dbReference type="ARBA" id="ARBA00022526"/>
    </source>
</evidence>
<comment type="caution">
    <text evidence="20">The sequence shown here is derived from an EMBL/GenBank/DDBJ whole genome shotgun (WGS) entry which is preliminary data.</text>
</comment>
<feature type="domain" description="Alpha-D-phosphohexomutase alpha/beta/alpha" evidence="17">
    <location>
        <begin position="39"/>
        <end position="175"/>
    </location>
</feature>
<organism evidence="20 21">
    <name type="scientific">Tetzosporium hominis</name>
    <dbReference type="NCBI Taxonomy" id="2020506"/>
    <lineage>
        <taxon>Bacteria</taxon>
        <taxon>Bacillati</taxon>
        <taxon>Bacillota</taxon>
        <taxon>Bacilli</taxon>
        <taxon>Bacillales</taxon>
        <taxon>Caryophanaceae</taxon>
        <taxon>Tetzosporium</taxon>
    </lineage>
</organism>
<evidence type="ECO:0000256" key="8">
    <source>
        <dbReference type="ARBA" id="ARBA00022553"/>
    </source>
</evidence>
<dbReference type="InterPro" id="IPR005843">
    <property type="entry name" value="A-D-PHexomutase_C"/>
</dbReference>
<keyword evidence="7" id="KW-0119">Carbohydrate metabolism</keyword>
<dbReference type="Pfam" id="PF02880">
    <property type="entry name" value="PGM_PMM_III"/>
    <property type="match status" value="1"/>
</dbReference>
<keyword evidence="8" id="KW-0597">Phosphoprotein</keyword>
<dbReference type="InterPro" id="IPR005841">
    <property type="entry name" value="Alpha-D-phosphohexomutase_SF"/>
</dbReference>
<comment type="pathway">
    <text evidence="4">Lipid metabolism.</text>
</comment>
<dbReference type="EMBL" id="NOKQ01000196">
    <property type="protein sequence ID" value="OZS78312.1"/>
    <property type="molecule type" value="Genomic_DNA"/>
</dbReference>
<keyword evidence="9 15" id="KW-0479">Metal-binding</keyword>